<proteinExistence type="predicted"/>
<name>A0A8X8ZDS1_SALSN</name>
<reference evidence="1" key="2">
    <citation type="submission" date="2020-08" db="EMBL/GenBank/DDBJ databases">
        <title>Plant Genome Project.</title>
        <authorList>
            <person name="Zhang R.-G."/>
        </authorList>
    </citation>
    <scope>NUCLEOTIDE SEQUENCE</scope>
    <source>
        <strain evidence="1">Huo1</strain>
        <tissue evidence="1">Leaf</tissue>
    </source>
</reference>
<comment type="caution">
    <text evidence="1">The sequence shown here is derived from an EMBL/GenBank/DDBJ whole genome shotgun (WGS) entry which is preliminary data.</text>
</comment>
<evidence type="ECO:0000313" key="1">
    <source>
        <dbReference type="EMBL" id="KAG6401442.1"/>
    </source>
</evidence>
<gene>
    <name evidence="1" type="ORF">SASPL_138299</name>
</gene>
<organism evidence="1">
    <name type="scientific">Salvia splendens</name>
    <name type="common">Scarlet sage</name>
    <dbReference type="NCBI Taxonomy" id="180675"/>
    <lineage>
        <taxon>Eukaryota</taxon>
        <taxon>Viridiplantae</taxon>
        <taxon>Streptophyta</taxon>
        <taxon>Embryophyta</taxon>
        <taxon>Tracheophyta</taxon>
        <taxon>Spermatophyta</taxon>
        <taxon>Magnoliopsida</taxon>
        <taxon>eudicotyledons</taxon>
        <taxon>Gunneridae</taxon>
        <taxon>Pentapetalae</taxon>
        <taxon>asterids</taxon>
        <taxon>lamiids</taxon>
        <taxon>Lamiales</taxon>
        <taxon>Lamiaceae</taxon>
        <taxon>Nepetoideae</taxon>
        <taxon>Mentheae</taxon>
        <taxon>Salviinae</taxon>
        <taxon>Salvia</taxon>
        <taxon>Salvia subgen. Calosphace</taxon>
        <taxon>core Calosphace</taxon>
    </lineage>
</organism>
<evidence type="ECO:0000313" key="2">
    <source>
        <dbReference type="Proteomes" id="UP000298416"/>
    </source>
</evidence>
<dbReference type="EMBL" id="PNBA02000014">
    <property type="protein sequence ID" value="KAG6401442.1"/>
    <property type="molecule type" value="Genomic_DNA"/>
</dbReference>
<sequence length="112" mass="12703">MGRDGTTELNLVNELKLDSDFVIEEMNRQLESSRSFRESKFCLFLYHGEVSGIVEAMASGCVPVVIVDRLKQILSEVSEEKIAEMREMVVAASKHLVWNEEAQAMDAFNMLM</sequence>
<keyword evidence="2" id="KW-1185">Reference proteome</keyword>
<protein>
    <submittedName>
        <fullName evidence="1">Uncharacterized protein</fullName>
    </submittedName>
</protein>
<dbReference type="Proteomes" id="UP000298416">
    <property type="component" value="Unassembled WGS sequence"/>
</dbReference>
<reference evidence="1" key="1">
    <citation type="submission" date="2018-01" db="EMBL/GenBank/DDBJ databases">
        <authorList>
            <person name="Mao J.F."/>
        </authorList>
    </citation>
    <scope>NUCLEOTIDE SEQUENCE</scope>
    <source>
        <strain evidence="1">Huo1</strain>
        <tissue evidence="1">Leaf</tissue>
    </source>
</reference>
<accession>A0A8X8ZDS1</accession>
<dbReference type="AlphaFoldDB" id="A0A8X8ZDS1"/>